<reference evidence="2 3" key="1">
    <citation type="journal article" date="2023" name="Sci. Data">
        <title>Genome assembly of the Korean intertidal mud-creeper Batillaria attramentaria.</title>
        <authorList>
            <person name="Patra A.K."/>
            <person name="Ho P.T."/>
            <person name="Jun S."/>
            <person name="Lee S.J."/>
            <person name="Kim Y."/>
            <person name="Won Y.J."/>
        </authorList>
    </citation>
    <scope>NUCLEOTIDE SEQUENCE [LARGE SCALE GENOMIC DNA]</scope>
    <source>
        <strain evidence="2">Wonlab-2016</strain>
    </source>
</reference>
<proteinExistence type="predicted"/>
<organism evidence="2 3">
    <name type="scientific">Batillaria attramentaria</name>
    <dbReference type="NCBI Taxonomy" id="370345"/>
    <lineage>
        <taxon>Eukaryota</taxon>
        <taxon>Metazoa</taxon>
        <taxon>Spiralia</taxon>
        <taxon>Lophotrochozoa</taxon>
        <taxon>Mollusca</taxon>
        <taxon>Gastropoda</taxon>
        <taxon>Caenogastropoda</taxon>
        <taxon>Sorbeoconcha</taxon>
        <taxon>Cerithioidea</taxon>
        <taxon>Batillariidae</taxon>
        <taxon>Batillaria</taxon>
    </lineage>
</organism>
<comment type="caution">
    <text evidence="2">The sequence shown here is derived from an EMBL/GenBank/DDBJ whole genome shotgun (WGS) entry which is preliminary data.</text>
</comment>
<dbReference type="Proteomes" id="UP001519460">
    <property type="component" value="Unassembled WGS sequence"/>
</dbReference>
<dbReference type="EMBL" id="JACVVK020000058">
    <property type="protein sequence ID" value="KAK7497478.1"/>
    <property type="molecule type" value="Genomic_DNA"/>
</dbReference>
<keyword evidence="3" id="KW-1185">Reference proteome</keyword>
<sequence>MAGVKRRSILKPQPRGLNQFRAPAETKRGTKGPESGHGFSRNGEGRVAELRTESMLLCSVRPPSHGLTSGVN</sequence>
<accession>A0ABD0LE22</accession>
<name>A0ABD0LE22_9CAEN</name>
<evidence type="ECO:0000313" key="2">
    <source>
        <dbReference type="EMBL" id="KAK7497478.1"/>
    </source>
</evidence>
<gene>
    <name evidence="2" type="ORF">BaRGS_00011320</name>
</gene>
<evidence type="ECO:0000256" key="1">
    <source>
        <dbReference type="SAM" id="MobiDB-lite"/>
    </source>
</evidence>
<evidence type="ECO:0000313" key="3">
    <source>
        <dbReference type="Proteomes" id="UP001519460"/>
    </source>
</evidence>
<feature type="region of interest" description="Disordered" evidence="1">
    <location>
        <begin position="1"/>
        <end position="50"/>
    </location>
</feature>
<protein>
    <submittedName>
        <fullName evidence="2">Uncharacterized protein</fullName>
    </submittedName>
</protein>
<dbReference type="AlphaFoldDB" id="A0ABD0LE22"/>